<reference evidence="1" key="1">
    <citation type="submission" date="2019-12" db="EMBL/GenBank/DDBJ databases">
        <title>Novel species isolated from a subtropical stream in China.</title>
        <authorList>
            <person name="Lu H."/>
        </authorList>
    </citation>
    <scope>NUCLEOTIDE SEQUENCE [LARGE SCALE GENOMIC DNA]</scope>
    <source>
        <strain evidence="1">FT81W</strain>
    </source>
</reference>
<gene>
    <name evidence="1" type="ORF">GTP90_01340</name>
</gene>
<proteinExistence type="predicted"/>
<comment type="caution">
    <text evidence="1">The sequence shown here is derived from an EMBL/GenBank/DDBJ whole genome shotgun (WGS) entry which is preliminary data.</text>
</comment>
<organism evidence="1 2">
    <name type="scientific">Duganella vulcania</name>
    <dbReference type="NCBI Taxonomy" id="2692166"/>
    <lineage>
        <taxon>Bacteria</taxon>
        <taxon>Pseudomonadati</taxon>
        <taxon>Pseudomonadota</taxon>
        <taxon>Betaproteobacteria</taxon>
        <taxon>Burkholderiales</taxon>
        <taxon>Oxalobacteraceae</taxon>
        <taxon>Telluria group</taxon>
        <taxon>Duganella</taxon>
    </lineage>
</organism>
<dbReference type="AlphaFoldDB" id="A0A845GG61"/>
<dbReference type="EMBL" id="WWCX01000001">
    <property type="protein sequence ID" value="MYM92500.1"/>
    <property type="molecule type" value="Genomic_DNA"/>
</dbReference>
<evidence type="ECO:0000313" key="1">
    <source>
        <dbReference type="EMBL" id="MYM92500.1"/>
    </source>
</evidence>
<dbReference type="Proteomes" id="UP000447355">
    <property type="component" value="Unassembled WGS sequence"/>
</dbReference>
<protein>
    <submittedName>
        <fullName evidence="1">Uncharacterized protein</fullName>
    </submittedName>
</protein>
<name>A0A845GG61_9BURK</name>
<sequence length="180" mass="20483">MKQLPNLCTQMRRKLVQRKILNLGTGVSSDEGQEWRTEPCNVPMFTDEERQRGTCASCASGWTHAHNFALKTPRNKTERFLLSFQSVPLRQEHRNYNDQTPALRDLGMAPSIATALIRWGETECLVCKFENARGHGPNAYSWQPAFLKAAFHQHIEMFGEVGKGDLTPLMQAYADEFVAR</sequence>
<dbReference type="RefSeq" id="WP_161081765.1">
    <property type="nucleotide sequence ID" value="NZ_WWCX01000001.1"/>
</dbReference>
<evidence type="ECO:0000313" key="2">
    <source>
        <dbReference type="Proteomes" id="UP000447355"/>
    </source>
</evidence>
<accession>A0A845GG61</accession>